<dbReference type="InterPro" id="IPR005804">
    <property type="entry name" value="FA_desaturase_dom"/>
</dbReference>
<dbReference type="AlphaFoldDB" id="A0AAI9GJF8"/>
<protein>
    <recommendedName>
        <fullName evidence="2">Fatty acid desaturase domain-containing protein</fullName>
    </recommendedName>
</protein>
<evidence type="ECO:0000259" key="2">
    <source>
        <dbReference type="Pfam" id="PF00487"/>
    </source>
</evidence>
<feature type="transmembrane region" description="Helical" evidence="1">
    <location>
        <begin position="171"/>
        <end position="190"/>
    </location>
</feature>
<organism evidence="3">
    <name type="scientific">Pluralibacter gergoviae</name>
    <name type="common">Enterobacter gergoviae</name>
    <dbReference type="NCBI Taxonomy" id="61647"/>
    <lineage>
        <taxon>Bacteria</taxon>
        <taxon>Pseudomonadati</taxon>
        <taxon>Pseudomonadota</taxon>
        <taxon>Gammaproteobacteria</taxon>
        <taxon>Enterobacterales</taxon>
        <taxon>Enterobacteriaceae</taxon>
        <taxon>Pluralibacter</taxon>
    </lineage>
</organism>
<gene>
    <name evidence="3" type="ORF">QEG54_002376</name>
</gene>
<dbReference type="RefSeq" id="WP_230679450.1">
    <property type="nucleotide sequence ID" value="NZ_LDZN01000007.1"/>
</dbReference>
<feature type="transmembrane region" description="Helical" evidence="1">
    <location>
        <begin position="48"/>
        <end position="68"/>
    </location>
</feature>
<keyword evidence="1" id="KW-0812">Transmembrane</keyword>
<dbReference type="EMBL" id="ABLOKC030000011">
    <property type="protein sequence ID" value="EML1471643.1"/>
    <property type="molecule type" value="Genomic_DNA"/>
</dbReference>
<name>A0AAI9GJF8_PLUGE</name>
<reference evidence="3" key="1">
    <citation type="submission" date="2024-02" db="EMBL/GenBank/DDBJ databases">
        <authorList>
            <consortium name="Clinical and Environmental Microbiology Branch: Whole genome sequencing antimicrobial resistance pathogens in the healthcare setting"/>
        </authorList>
    </citation>
    <scope>NUCLEOTIDE SEQUENCE</scope>
    <source>
        <strain evidence="3">2021DK-00143</strain>
    </source>
</reference>
<feature type="transmembrane region" description="Helical" evidence="1">
    <location>
        <begin position="210"/>
        <end position="239"/>
    </location>
</feature>
<keyword evidence="1" id="KW-1133">Transmembrane helix</keyword>
<evidence type="ECO:0000313" key="3">
    <source>
        <dbReference type="EMBL" id="EML1471643.1"/>
    </source>
</evidence>
<evidence type="ECO:0000256" key="1">
    <source>
        <dbReference type="SAM" id="Phobius"/>
    </source>
</evidence>
<sequence length="384" mass="44670">MGLIKGYHQSTAIRKSYQILPFQGVWSWLTGKELPDRKPLWQSTSTELTAWSLIWTAAGIFFTSLAVYSSWPLLARLLCYLLGALFSTSGARYIVATIIHHGVHGHLYKSQSVNRVLCEILSTLLIVQPYDSYRQFHVYEHHGREFSTLEDKDLAAIYQLGFRPGTPKRDLYTRLAGTLLSPKFQLFFFWGRLKANTVGVPVYRLAMTLVWWLVLAVLMSQMGIAASVAILLLPFVIFYQMASLLHLLTEHIWLVRKEGESVRDSHINNCLARFCGEMCPESFALRNSARWGKWLLMHLFVHLPTRMLIVQGSLVCHDWHHRYGNVRQWYDYAQLREKHAYKLYSEDSYDYFDIWGIHNALDYVFKALSESDEIEMTQLEYRLN</sequence>
<proteinExistence type="predicted"/>
<dbReference type="Pfam" id="PF00487">
    <property type="entry name" value="FA_desaturase"/>
    <property type="match status" value="1"/>
</dbReference>
<feature type="domain" description="Fatty acid desaturase" evidence="2">
    <location>
        <begin position="78"/>
        <end position="303"/>
    </location>
</feature>
<feature type="transmembrane region" description="Helical" evidence="1">
    <location>
        <begin position="74"/>
        <end position="95"/>
    </location>
</feature>
<accession>A0AAI9GJF8</accession>
<comment type="caution">
    <text evidence="3">The sequence shown here is derived from an EMBL/GenBank/DDBJ whole genome shotgun (WGS) entry which is preliminary data.</text>
</comment>
<keyword evidence="1" id="KW-0472">Membrane</keyword>
<dbReference type="GO" id="GO:0006629">
    <property type="term" value="P:lipid metabolic process"/>
    <property type="evidence" value="ECO:0007669"/>
    <property type="project" value="InterPro"/>
</dbReference>